<dbReference type="eggNOG" id="arCOG01138">
    <property type="taxonomic scope" value="Archaea"/>
</dbReference>
<sequence>MRSLVIGRGLAEHLRMLSMGRSEETGLCLGIGNRVLALEPAENVLRSPTEFMANPLDIVAGYAVAENLGVEVVALYHTHPGGLPVPSDKDAEGMRLWPLPWIIASRSGLRAWVLSNDAPEEIAIEIV</sequence>
<evidence type="ECO:0000313" key="7">
    <source>
        <dbReference type="EMBL" id="ADL19242.1"/>
    </source>
</evidence>
<keyword evidence="8" id="KW-1185">Reference proteome</keyword>
<dbReference type="PANTHER" id="PTHR34858">
    <property type="entry name" value="CYSO-CYSTEINE PEPTIDASE"/>
    <property type="match status" value="1"/>
</dbReference>
<dbReference type="HOGENOM" id="CLU_116765_4_2_2"/>
<dbReference type="Pfam" id="PF14464">
    <property type="entry name" value="Prok-JAB"/>
    <property type="match status" value="1"/>
</dbReference>
<dbReference type="GeneID" id="9499071"/>
<dbReference type="Gene3D" id="3.40.140.10">
    <property type="entry name" value="Cytidine Deaminase, domain 2"/>
    <property type="match status" value="1"/>
</dbReference>
<evidence type="ECO:0000256" key="3">
    <source>
        <dbReference type="ARBA" id="ARBA00022801"/>
    </source>
</evidence>
<gene>
    <name evidence="7" type="ordered locus">ASAC_0836</name>
</gene>
<dbReference type="PANTHER" id="PTHR34858:SF1">
    <property type="entry name" value="CYSO-CYSTEINE PEPTIDASE"/>
    <property type="match status" value="1"/>
</dbReference>
<name>D9Q1Q4_ACIS3</name>
<dbReference type="RefSeq" id="WP_013266754.1">
    <property type="nucleotide sequence ID" value="NC_014374.1"/>
</dbReference>
<evidence type="ECO:0000313" key="8">
    <source>
        <dbReference type="Proteomes" id="UP000000346"/>
    </source>
</evidence>
<dbReference type="InParanoid" id="D9Q1Q4"/>
<protein>
    <submittedName>
        <fullName evidence="7">Predicted metalloprotease, containing Jab1/MPN domain</fullName>
    </submittedName>
</protein>
<keyword evidence="3" id="KW-0378">Hydrolase</keyword>
<dbReference type="GO" id="GO:0008235">
    <property type="term" value="F:metalloexopeptidase activity"/>
    <property type="evidence" value="ECO:0007669"/>
    <property type="project" value="TreeGrafter"/>
</dbReference>
<keyword evidence="2" id="KW-0479">Metal-binding</keyword>
<evidence type="ECO:0000256" key="4">
    <source>
        <dbReference type="ARBA" id="ARBA00022833"/>
    </source>
</evidence>
<accession>D9Q1Q4</accession>
<dbReference type="STRING" id="666510.ASAC_0836"/>
<evidence type="ECO:0000256" key="2">
    <source>
        <dbReference type="ARBA" id="ARBA00022723"/>
    </source>
</evidence>
<keyword evidence="5 7" id="KW-0482">Metalloprotease</keyword>
<reference evidence="7 8" key="1">
    <citation type="journal article" date="2010" name="Appl. Environ. Microbiol.">
        <title>The genome sequence of the crenarchaeon Acidilobus saccharovorans supports a new order, Acidilobales, and suggests an important ecological role in terrestrial acidic hot springs.</title>
        <authorList>
            <person name="Mardanov A.V."/>
            <person name="Svetlitchnyi V.A."/>
            <person name="Beletsky A.V."/>
            <person name="Prokofeva M.I."/>
            <person name="Bonch-Osmolovskaya E.A."/>
            <person name="Ravin N.V."/>
            <person name="Skryabin K.G."/>
        </authorList>
    </citation>
    <scope>NUCLEOTIDE SEQUENCE [LARGE SCALE GENOMIC DNA]</scope>
    <source>
        <strain evidence="8">DSM 16705 / JCM 18335 / VKM B-2471 / 345-15</strain>
    </source>
</reference>
<keyword evidence="4" id="KW-0862">Zinc</keyword>
<dbReference type="InterPro" id="IPR051929">
    <property type="entry name" value="VirAsm_ModProt"/>
</dbReference>
<dbReference type="KEGG" id="asc:ASAC_0836"/>
<evidence type="ECO:0000259" key="6">
    <source>
        <dbReference type="Pfam" id="PF14464"/>
    </source>
</evidence>
<dbReference type="Proteomes" id="UP000000346">
    <property type="component" value="Chromosome"/>
</dbReference>
<organism evidence="7 8">
    <name type="scientific">Acidilobus saccharovorans (strain DSM 16705 / JCM 18335 / VKM B-2471 / 345-15)</name>
    <dbReference type="NCBI Taxonomy" id="666510"/>
    <lineage>
        <taxon>Archaea</taxon>
        <taxon>Thermoproteota</taxon>
        <taxon>Thermoprotei</taxon>
        <taxon>Acidilobales</taxon>
        <taxon>Acidilobaceae</taxon>
        <taxon>Acidilobus</taxon>
    </lineage>
</organism>
<dbReference type="GO" id="GO:0008270">
    <property type="term" value="F:zinc ion binding"/>
    <property type="evidence" value="ECO:0007669"/>
    <property type="project" value="TreeGrafter"/>
</dbReference>
<dbReference type="SUPFAM" id="SSF102712">
    <property type="entry name" value="JAB1/MPN domain"/>
    <property type="match status" value="1"/>
</dbReference>
<dbReference type="GO" id="GO:0006508">
    <property type="term" value="P:proteolysis"/>
    <property type="evidence" value="ECO:0007669"/>
    <property type="project" value="UniProtKB-KW"/>
</dbReference>
<feature type="domain" description="JAB" evidence="6">
    <location>
        <begin position="25"/>
        <end position="114"/>
    </location>
</feature>
<dbReference type="EMBL" id="CP001742">
    <property type="protein sequence ID" value="ADL19242.1"/>
    <property type="molecule type" value="Genomic_DNA"/>
</dbReference>
<dbReference type="InterPro" id="IPR028090">
    <property type="entry name" value="JAB_dom_prok"/>
</dbReference>
<keyword evidence="1 7" id="KW-0645">Protease</keyword>
<evidence type="ECO:0000256" key="5">
    <source>
        <dbReference type="ARBA" id="ARBA00023049"/>
    </source>
</evidence>
<proteinExistence type="predicted"/>
<evidence type="ECO:0000256" key="1">
    <source>
        <dbReference type="ARBA" id="ARBA00022670"/>
    </source>
</evidence>
<dbReference type="AlphaFoldDB" id="D9Q1Q4"/>